<reference evidence="6 7" key="1">
    <citation type="journal article" date="2017" name="Nat. Commun.">
        <title>Genome assembly with in vitro proximity ligation data and whole-genome triplication in lettuce.</title>
        <authorList>
            <person name="Reyes-Chin-Wo S."/>
            <person name="Wang Z."/>
            <person name="Yang X."/>
            <person name="Kozik A."/>
            <person name="Arikit S."/>
            <person name="Song C."/>
            <person name="Xia L."/>
            <person name="Froenicke L."/>
            <person name="Lavelle D.O."/>
            <person name="Truco M.J."/>
            <person name="Xia R."/>
            <person name="Zhu S."/>
            <person name="Xu C."/>
            <person name="Xu H."/>
            <person name="Xu X."/>
            <person name="Cox K."/>
            <person name="Korf I."/>
            <person name="Meyers B.C."/>
            <person name="Michelmore R.W."/>
        </authorList>
    </citation>
    <scope>NUCLEOTIDE SEQUENCE [LARGE SCALE GENOMIC DNA]</scope>
    <source>
        <strain evidence="7">cv. Salinas</strain>
        <tissue evidence="6">Seedlings</tissue>
    </source>
</reference>
<dbReference type="PANTHER" id="PTHR11017">
    <property type="entry name" value="LEUCINE-RICH REPEAT-CONTAINING PROTEIN"/>
    <property type="match status" value="1"/>
</dbReference>
<keyword evidence="7" id="KW-1185">Reference proteome</keyword>
<dbReference type="Gene3D" id="3.80.10.10">
    <property type="entry name" value="Ribonuclease Inhibitor"/>
    <property type="match status" value="1"/>
</dbReference>
<gene>
    <name evidence="6" type="ORF">LSAT_V11C100031610</name>
</gene>
<dbReference type="FunFam" id="3.40.50.10140:FF:000007">
    <property type="entry name" value="Disease resistance protein (TIR-NBS-LRR class)"/>
    <property type="match status" value="1"/>
</dbReference>
<evidence type="ECO:0000256" key="4">
    <source>
        <dbReference type="SAM" id="MobiDB-lite"/>
    </source>
</evidence>
<dbReference type="EMBL" id="NBSK02000001">
    <property type="protein sequence ID" value="KAJ0227942.1"/>
    <property type="molecule type" value="Genomic_DNA"/>
</dbReference>
<dbReference type="SUPFAM" id="SSF52540">
    <property type="entry name" value="P-loop containing nucleoside triphosphate hydrolases"/>
    <property type="match status" value="1"/>
</dbReference>
<dbReference type="PROSITE" id="PS50104">
    <property type="entry name" value="TIR"/>
    <property type="match status" value="1"/>
</dbReference>
<dbReference type="Pfam" id="PF23282">
    <property type="entry name" value="WHD_ROQ1"/>
    <property type="match status" value="1"/>
</dbReference>
<keyword evidence="2" id="KW-0677">Repeat</keyword>
<evidence type="ECO:0000313" key="7">
    <source>
        <dbReference type="Proteomes" id="UP000235145"/>
    </source>
</evidence>
<comment type="caution">
    <text evidence="6">The sequence shown here is derived from an EMBL/GenBank/DDBJ whole genome shotgun (WGS) entry which is preliminary data.</text>
</comment>
<dbReference type="PANTHER" id="PTHR11017:SF313">
    <property type="entry name" value="TIR DOMAIN, P-LOOP CONTAINING NUCLEOSIDE TRIPHOSPHATE HYDROLASE"/>
    <property type="match status" value="1"/>
</dbReference>
<protein>
    <recommendedName>
        <fullName evidence="5">TIR domain-containing protein</fullName>
    </recommendedName>
</protein>
<dbReference type="PRINTS" id="PR00364">
    <property type="entry name" value="DISEASERSIST"/>
</dbReference>
<evidence type="ECO:0000256" key="2">
    <source>
        <dbReference type="ARBA" id="ARBA00022737"/>
    </source>
</evidence>
<dbReference type="AlphaFoldDB" id="A0A9R1XYD6"/>
<dbReference type="InterPro" id="IPR044974">
    <property type="entry name" value="Disease_R_plants"/>
</dbReference>
<dbReference type="Pfam" id="PF00931">
    <property type="entry name" value="NB-ARC"/>
    <property type="match status" value="1"/>
</dbReference>
<dbReference type="Gene3D" id="3.40.50.10140">
    <property type="entry name" value="Toll/interleukin-1 receptor homology (TIR) domain"/>
    <property type="match status" value="1"/>
</dbReference>
<keyword evidence="3" id="KW-0520">NAD</keyword>
<dbReference type="Proteomes" id="UP000235145">
    <property type="component" value="Unassembled WGS sequence"/>
</dbReference>
<dbReference type="Gene3D" id="1.10.8.430">
    <property type="entry name" value="Helical domain of apoptotic protease-activating factors"/>
    <property type="match status" value="1"/>
</dbReference>
<accession>A0A9R1XYD6</accession>
<dbReference type="PROSITE" id="PS51450">
    <property type="entry name" value="LRR"/>
    <property type="match status" value="1"/>
</dbReference>
<dbReference type="InterPro" id="IPR035897">
    <property type="entry name" value="Toll_tir_struct_dom_sf"/>
</dbReference>
<feature type="region of interest" description="Disordered" evidence="4">
    <location>
        <begin position="18"/>
        <end position="38"/>
    </location>
</feature>
<evidence type="ECO:0000259" key="5">
    <source>
        <dbReference type="PROSITE" id="PS50104"/>
    </source>
</evidence>
<sequence>MIVHSKFAQRSSSSFEFEEGSSSSSELLEGPSSTSSTPGHTYDVFLSFRGEDTRHSFTDHLHKSLKANLIETFLDDEKIETGEDLKPELETAIKASRASVIVLSNNYATSTWCLNELVLILQQRKTSRHIVFPIFYHVAPTYIKKQEESFGVAMAKHKQKMEAETDATKRSEFAQKINLWKEALTQVAGLKGEHLNGSRGETEFIEELIKDISSRLRITSRSVLPQLIGRDNSKKFVTSWLKDAASSHTADILTISGMAGIGKTTLAKYVHAFHSHEFDSSSFIEDISGKCHNQYNGLLNLQKQLCDDISKPNSIQVHDASRYTSQIEKAVACKKVFLVLDNIDHLDQLDALLGSKAFHLGSKIIVTTEYKWLTKSCALFKMNINSKHKTLLLQGLHETASQQFCVIMHSCPTIPRKVSETIVNYCQGNPMALKVLGKSLHDQNVAYWKGRIQGLMKEKDYPLNNVLRMSFKSLPYDDDRELFKHIACFFVGMDRYVTETIVNACGINTDIAFKDLIDRCLISIGWNNELVMHQLLQKMGRFEVREESPKKPWKQSRLWCHEESLEVLKEKKAKEKVIGLALDMKMLEQQKFRETFVLKTDALSKMHKMKLLQLNYVQINGSYEDFPGQLRWLCMHGFPSNSIPQDLNMENLVALDMSYSKIKSFGICNSNQQQFESTQKLTESSSKDKTLLRSLKILKLNFCKELQCLGSFDELPSLERLIATNCTSLLEVCESIKTCIELVLIDLRYCEKLEKLPTAIDMLKKVKTLLLDGCSLSGSRIETGNMDSLEMLKANNTDINTITSSSTIPEATPIPINLDFTAISIPKSLVKLSLANNNLSTESFPIDFSWLSKLEELYLDDNPIISLPNCVRSLPVLKKLGISNCKRLMSIEHLPHTLRELTLYSIYKPSLRKVVFLPEMSPLRLLIEWKSFAPSSFEFEGMIKVQPIVAVEEKLLSSLGWTKLDFLNKQCIETPNLNRESGKSEIQMYHQFGIFSTIYGAEDMPSWITDISQGQSISFTIPSSSKNLTGLNFCCVQHMFLFQEDDFFYLPMMIITNKTKSYTWMYQHYIDKVSVGGEFLVLLSHWMFGKNEMEDGDEVTVTVTEEPGQTRVECGVSFVYDNGKTDEEEENVLGYYKSWNHIIGGDLSPFETTKGEYILNTRRFMMHADEVNYDHQFVGEDSSFKERNVWFRALSQRKSHSHILD</sequence>
<dbReference type="InterPro" id="IPR032675">
    <property type="entry name" value="LRR_dom_sf"/>
</dbReference>
<keyword evidence="1" id="KW-0433">Leucine-rich repeat</keyword>
<dbReference type="InterPro" id="IPR000157">
    <property type="entry name" value="TIR_dom"/>
</dbReference>
<dbReference type="SUPFAM" id="SSF52200">
    <property type="entry name" value="Toll/Interleukin receptor TIR domain"/>
    <property type="match status" value="1"/>
</dbReference>
<dbReference type="InterPro" id="IPR042197">
    <property type="entry name" value="Apaf_helical"/>
</dbReference>
<dbReference type="InterPro" id="IPR002182">
    <property type="entry name" value="NB-ARC"/>
</dbReference>
<dbReference type="InterPro" id="IPR058192">
    <property type="entry name" value="WHD_ROQ1-like"/>
</dbReference>
<evidence type="ECO:0000313" key="6">
    <source>
        <dbReference type="EMBL" id="KAJ0227942.1"/>
    </source>
</evidence>
<proteinExistence type="predicted"/>
<evidence type="ECO:0000256" key="3">
    <source>
        <dbReference type="ARBA" id="ARBA00023027"/>
    </source>
</evidence>
<dbReference type="InterPro" id="IPR001611">
    <property type="entry name" value="Leu-rich_rpt"/>
</dbReference>
<dbReference type="GO" id="GO:0006952">
    <property type="term" value="P:defense response"/>
    <property type="evidence" value="ECO:0007669"/>
    <property type="project" value="InterPro"/>
</dbReference>
<dbReference type="InterPro" id="IPR027417">
    <property type="entry name" value="P-loop_NTPase"/>
</dbReference>
<dbReference type="SUPFAM" id="SSF52058">
    <property type="entry name" value="L domain-like"/>
    <property type="match status" value="1"/>
</dbReference>
<dbReference type="Pfam" id="PF01582">
    <property type="entry name" value="TIR"/>
    <property type="match status" value="1"/>
</dbReference>
<dbReference type="SMART" id="SM00255">
    <property type="entry name" value="TIR"/>
    <property type="match status" value="1"/>
</dbReference>
<organism evidence="6 7">
    <name type="scientific">Lactuca sativa</name>
    <name type="common">Garden lettuce</name>
    <dbReference type="NCBI Taxonomy" id="4236"/>
    <lineage>
        <taxon>Eukaryota</taxon>
        <taxon>Viridiplantae</taxon>
        <taxon>Streptophyta</taxon>
        <taxon>Embryophyta</taxon>
        <taxon>Tracheophyta</taxon>
        <taxon>Spermatophyta</taxon>
        <taxon>Magnoliopsida</taxon>
        <taxon>eudicotyledons</taxon>
        <taxon>Gunneridae</taxon>
        <taxon>Pentapetalae</taxon>
        <taxon>asterids</taxon>
        <taxon>campanulids</taxon>
        <taxon>Asterales</taxon>
        <taxon>Asteraceae</taxon>
        <taxon>Cichorioideae</taxon>
        <taxon>Cichorieae</taxon>
        <taxon>Lactucinae</taxon>
        <taxon>Lactuca</taxon>
    </lineage>
</organism>
<feature type="domain" description="TIR" evidence="5">
    <location>
        <begin position="40"/>
        <end position="216"/>
    </location>
</feature>
<name>A0A9R1XYD6_LACSA</name>
<evidence type="ECO:0000256" key="1">
    <source>
        <dbReference type="ARBA" id="ARBA00022614"/>
    </source>
</evidence>
<dbReference type="GO" id="GO:0043531">
    <property type="term" value="F:ADP binding"/>
    <property type="evidence" value="ECO:0007669"/>
    <property type="project" value="InterPro"/>
</dbReference>
<dbReference type="Gene3D" id="3.40.50.300">
    <property type="entry name" value="P-loop containing nucleotide triphosphate hydrolases"/>
    <property type="match status" value="1"/>
</dbReference>
<dbReference type="GO" id="GO:0007165">
    <property type="term" value="P:signal transduction"/>
    <property type="evidence" value="ECO:0007669"/>
    <property type="project" value="InterPro"/>
</dbReference>